<keyword evidence="3" id="KW-0436">Ligase</keyword>
<dbReference type="GO" id="GO:0016405">
    <property type="term" value="F:CoA-ligase activity"/>
    <property type="evidence" value="ECO:0007669"/>
    <property type="project" value="TreeGrafter"/>
</dbReference>
<feature type="domain" description="AMP-dependent synthetase/ligase" evidence="6">
    <location>
        <begin position="30"/>
        <end position="257"/>
    </location>
</feature>
<protein>
    <recommendedName>
        <fullName evidence="10">Luciferin 4-monooxygenase</fullName>
    </recommendedName>
</protein>
<feature type="domain" description="AMP-dependent synthetase/ligase" evidence="6">
    <location>
        <begin position="322"/>
        <end position="450"/>
    </location>
</feature>
<keyword evidence="5" id="KW-0472">Membrane</keyword>
<evidence type="ECO:0000256" key="4">
    <source>
        <dbReference type="ARBA" id="ARBA00023140"/>
    </source>
</evidence>
<dbReference type="Gene3D" id="3.30.300.30">
    <property type="match status" value="1"/>
</dbReference>
<dbReference type="Gene3D" id="3.40.50.12780">
    <property type="entry name" value="N-terminal domain of ligase-like"/>
    <property type="match status" value="2"/>
</dbReference>
<feature type="transmembrane region" description="Helical" evidence="5">
    <location>
        <begin position="311"/>
        <end position="333"/>
    </location>
</feature>
<dbReference type="EMBL" id="JANEYG010000135">
    <property type="protein sequence ID" value="KAJ8912282.1"/>
    <property type="molecule type" value="Genomic_DNA"/>
</dbReference>
<dbReference type="PANTHER" id="PTHR24096:SF149">
    <property type="entry name" value="AMP-BINDING DOMAIN-CONTAINING PROTEIN-RELATED"/>
    <property type="match status" value="1"/>
</dbReference>
<feature type="domain" description="AMP-binding enzyme C-terminal" evidence="7">
    <location>
        <begin position="500"/>
        <end position="576"/>
    </location>
</feature>
<comment type="caution">
    <text evidence="8">The sequence shown here is derived from an EMBL/GenBank/DDBJ whole genome shotgun (WGS) entry which is preliminary data.</text>
</comment>
<gene>
    <name evidence="8" type="ORF">NQ315_016780</name>
</gene>
<proteinExistence type="inferred from homology"/>
<dbReference type="InterPro" id="IPR025110">
    <property type="entry name" value="AMP-bd_C"/>
</dbReference>
<accession>A0AAV8VE21</accession>
<dbReference type="InterPro" id="IPR020845">
    <property type="entry name" value="AMP-binding_CS"/>
</dbReference>
<evidence type="ECO:0008006" key="10">
    <source>
        <dbReference type="Google" id="ProtNLM"/>
    </source>
</evidence>
<feature type="transmembrane region" description="Helical" evidence="5">
    <location>
        <begin position="219"/>
        <end position="241"/>
    </location>
</feature>
<keyword evidence="4" id="KW-0576">Peroxisome</keyword>
<evidence type="ECO:0000256" key="5">
    <source>
        <dbReference type="SAM" id="Phobius"/>
    </source>
</evidence>
<organism evidence="8 9">
    <name type="scientific">Exocentrus adspersus</name>
    <dbReference type="NCBI Taxonomy" id="1586481"/>
    <lineage>
        <taxon>Eukaryota</taxon>
        <taxon>Metazoa</taxon>
        <taxon>Ecdysozoa</taxon>
        <taxon>Arthropoda</taxon>
        <taxon>Hexapoda</taxon>
        <taxon>Insecta</taxon>
        <taxon>Pterygota</taxon>
        <taxon>Neoptera</taxon>
        <taxon>Endopterygota</taxon>
        <taxon>Coleoptera</taxon>
        <taxon>Polyphaga</taxon>
        <taxon>Cucujiformia</taxon>
        <taxon>Chrysomeloidea</taxon>
        <taxon>Cerambycidae</taxon>
        <taxon>Lamiinae</taxon>
        <taxon>Acanthocinini</taxon>
        <taxon>Exocentrus</taxon>
    </lineage>
</organism>
<dbReference type="InterPro" id="IPR042099">
    <property type="entry name" value="ANL_N_sf"/>
</dbReference>
<comment type="similarity">
    <text evidence="2">Belongs to the ATP-dependent AMP-binding enzyme family.</text>
</comment>
<keyword evidence="5" id="KW-0812">Transmembrane</keyword>
<dbReference type="Proteomes" id="UP001159042">
    <property type="component" value="Unassembled WGS sequence"/>
</dbReference>
<evidence type="ECO:0000259" key="6">
    <source>
        <dbReference type="Pfam" id="PF00501"/>
    </source>
</evidence>
<evidence type="ECO:0000259" key="7">
    <source>
        <dbReference type="Pfam" id="PF13193"/>
    </source>
</evidence>
<evidence type="ECO:0000256" key="3">
    <source>
        <dbReference type="ARBA" id="ARBA00022598"/>
    </source>
</evidence>
<dbReference type="InterPro" id="IPR000873">
    <property type="entry name" value="AMP-dep_synth/lig_dom"/>
</dbReference>
<dbReference type="AlphaFoldDB" id="A0AAV8VE21"/>
<evidence type="ECO:0000313" key="9">
    <source>
        <dbReference type="Proteomes" id="UP001159042"/>
    </source>
</evidence>
<dbReference type="Pfam" id="PF13193">
    <property type="entry name" value="AMP-binding_C"/>
    <property type="match status" value="1"/>
</dbReference>
<reference evidence="8 9" key="1">
    <citation type="journal article" date="2023" name="Insect Mol. Biol.">
        <title>Genome sequencing provides insights into the evolution of gene families encoding plant cell wall-degrading enzymes in longhorned beetles.</title>
        <authorList>
            <person name="Shin N.R."/>
            <person name="Okamura Y."/>
            <person name="Kirsch R."/>
            <person name="Pauchet Y."/>
        </authorList>
    </citation>
    <scope>NUCLEOTIDE SEQUENCE [LARGE SCALE GENOMIC DNA]</scope>
    <source>
        <strain evidence="8">EAD_L_NR</strain>
    </source>
</reference>
<dbReference type="SUPFAM" id="SSF56801">
    <property type="entry name" value="Acetyl-CoA synthetase-like"/>
    <property type="match status" value="2"/>
</dbReference>
<evidence type="ECO:0000256" key="1">
    <source>
        <dbReference type="ARBA" id="ARBA00004275"/>
    </source>
</evidence>
<dbReference type="InterPro" id="IPR045851">
    <property type="entry name" value="AMP-bd_C_sf"/>
</dbReference>
<dbReference type="PROSITE" id="PS00455">
    <property type="entry name" value="AMP_BINDING"/>
    <property type="match status" value="1"/>
</dbReference>
<comment type="subcellular location">
    <subcellularLocation>
        <location evidence="1">Peroxisome</location>
    </subcellularLocation>
</comment>
<name>A0AAV8VE21_9CUCU</name>
<keyword evidence="9" id="KW-1185">Reference proteome</keyword>
<dbReference type="GO" id="GO:0005777">
    <property type="term" value="C:peroxisome"/>
    <property type="evidence" value="ECO:0007669"/>
    <property type="project" value="UniProtKB-SubCell"/>
</dbReference>
<sequence length="591" mass="66802">MTLVSDLLNCSIKTKEENENNVGVGQYVADTDETDTYGQVLTRSIRTALKLKERGLSSNDIISTCTYNHKNTIIPLIASLFLGNKSAHFDPDLSHLDTIHLLKLIKPKIIFIVPESVPFMEMCLKESKVDTELVVFGNSGKYQNFSQYLEPSTQETEFQPVTINDIKETIIILFSSGTTGLPKGICLNHYGLLKQCSSFRDIWNKDNTYKDISLLYTTFYWISAVGMLLRTITLGSVRVVCKEFHPRYTWTLIEKYKECGDALESLARQKEVGLVWIPGHMGMPGNENWHVLCQGNLLKDRNQSLGPREALSAYLCCFLFIQITCIFLAPHYASDFLAARQKDVDTSSLKQFLTGGEPVPVKLMEGLKKALPRTQILQGYGQTEACGMVTMFNADNAMEMEMQNRKPKSCGKIMSGYTWKVVDLLTEEILGPNERGELRYKADFTMNGYYNMDSSSAYDADGYLKSGDIVYYDEERCFYIVDRLKEIFKYRGWHILPVILEGVLLTHPSVKDAAVVGIPDVLDGEHPMGIVVLNKGYEMTTPEDIISYVDQIVPDTQRLRAGVKIVKEMLRTVTGKLNRRAMKKMVLEGKI</sequence>
<keyword evidence="5" id="KW-1133">Transmembrane helix</keyword>
<dbReference type="PANTHER" id="PTHR24096">
    <property type="entry name" value="LONG-CHAIN-FATTY-ACID--COA LIGASE"/>
    <property type="match status" value="1"/>
</dbReference>
<evidence type="ECO:0000313" key="8">
    <source>
        <dbReference type="EMBL" id="KAJ8912282.1"/>
    </source>
</evidence>
<evidence type="ECO:0000256" key="2">
    <source>
        <dbReference type="ARBA" id="ARBA00006432"/>
    </source>
</evidence>
<dbReference type="Pfam" id="PF00501">
    <property type="entry name" value="AMP-binding"/>
    <property type="match status" value="2"/>
</dbReference>